<feature type="region of interest" description="Disordered" evidence="2">
    <location>
        <begin position="31"/>
        <end position="72"/>
    </location>
</feature>
<feature type="compositionally biased region" description="Acidic residues" evidence="2">
    <location>
        <begin position="57"/>
        <end position="72"/>
    </location>
</feature>
<dbReference type="InterPro" id="IPR036249">
    <property type="entry name" value="Thioredoxin-like_sf"/>
</dbReference>
<keyword evidence="4" id="KW-1185">Reference proteome</keyword>
<dbReference type="OrthoDB" id="45518at2759"/>
<reference evidence="3 4" key="1">
    <citation type="submission" date="2011-10" db="EMBL/GenBank/DDBJ databases">
        <authorList>
            <person name="Genoscope - CEA"/>
        </authorList>
    </citation>
    <scope>NUCLEOTIDE SEQUENCE [LARGE SCALE GENOMIC DNA]</scope>
    <source>
        <strain evidence="3 4">RCC 1105</strain>
    </source>
</reference>
<dbReference type="KEGG" id="bpg:Bathy14g00310"/>
<evidence type="ECO:0000313" key="4">
    <source>
        <dbReference type="Proteomes" id="UP000198341"/>
    </source>
</evidence>
<dbReference type="Gene3D" id="3.40.30.10">
    <property type="entry name" value="Glutaredoxin"/>
    <property type="match status" value="1"/>
</dbReference>
<dbReference type="SUPFAM" id="SSF52833">
    <property type="entry name" value="Thioredoxin-like"/>
    <property type="match status" value="1"/>
</dbReference>
<name>K8ENN5_9CHLO</name>
<sequence length="249" mass="29646">MKTLTKQTTTTEWDEVLQKKFGNNFVKEDKVKEDEQRKGTPRTMKKEETNVAIFENERDDENDENDEDEEEEAFMKSYREKRIAEMLFMQKEEKEDEKEEKNNNVRRNEYVMHVSHEQWTKEVTEVSRSHPVLVLLTKENSKACFTLERVMEDVARTYRTSRTKFRRAEARDIIPNYPERNVPTLILYRNGDVVENIVGIEQFGGMSGVNTETVRRRVRMKSDEFLMDRGEEEAKEAEKRREKETAKNG</sequence>
<dbReference type="Proteomes" id="UP000198341">
    <property type="component" value="Chromosome 14"/>
</dbReference>
<feature type="compositionally biased region" description="Basic and acidic residues" evidence="2">
    <location>
        <begin position="31"/>
        <end position="49"/>
    </location>
</feature>
<dbReference type="GO" id="GO:0006457">
    <property type="term" value="P:protein folding"/>
    <property type="evidence" value="ECO:0007669"/>
    <property type="project" value="TreeGrafter"/>
</dbReference>
<dbReference type="PANTHER" id="PTHR45809">
    <property type="entry name" value="VIRAL IAP-ASSOCIATED FACTOR HOMOLOG"/>
    <property type="match status" value="1"/>
</dbReference>
<feature type="region of interest" description="Disordered" evidence="2">
    <location>
        <begin position="225"/>
        <end position="249"/>
    </location>
</feature>
<evidence type="ECO:0000256" key="2">
    <source>
        <dbReference type="SAM" id="MobiDB-lite"/>
    </source>
</evidence>
<gene>
    <name evidence="3" type="ordered locus">Bathy14g00310</name>
</gene>
<organism evidence="3 4">
    <name type="scientific">Bathycoccus prasinos</name>
    <dbReference type="NCBI Taxonomy" id="41875"/>
    <lineage>
        <taxon>Eukaryota</taxon>
        <taxon>Viridiplantae</taxon>
        <taxon>Chlorophyta</taxon>
        <taxon>Mamiellophyceae</taxon>
        <taxon>Mamiellales</taxon>
        <taxon>Bathycoccaceae</taxon>
        <taxon>Bathycoccus</taxon>
    </lineage>
</organism>
<protein>
    <submittedName>
        <fullName evidence="3">Phosducin-like protein 3</fullName>
    </submittedName>
</protein>
<dbReference type="AlphaFoldDB" id="K8ENN5"/>
<comment type="similarity">
    <text evidence="1">Belongs to the phosducin family.</text>
</comment>
<dbReference type="eggNOG" id="KOG3170">
    <property type="taxonomic scope" value="Eukaryota"/>
</dbReference>
<dbReference type="STRING" id="41875.K8ENN5"/>
<dbReference type="GO" id="GO:0005737">
    <property type="term" value="C:cytoplasm"/>
    <property type="evidence" value="ECO:0007669"/>
    <property type="project" value="TreeGrafter"/>
</dbReference>
<accession>K8ENN5</accession>
<feature type="compositionally biased region" description="Basic and acidic residues" evidence="2">
    <location>
        <begin position="236"/>
        <end position="249"/>
    </location>
</feature>
<dbReference type="RefSeq" id="XP_007509117.1">
    <property type="nucleotide sequence ID" value="XM_007509055.1"/>
</dbReference>
<dbReference type="GeneID" id="19011766"/>
<proteinExistence type="inferred from homology"/>
<dbReference type="EMBL" id="FO082265">
    <property type="protein sequence ID" value="CCO19574.1"/>
    <property type="molecule type" value="Genomic_DNA"/>
</dbReference>
<evidence type="ECO:0000256" key="1">
    <source>
        <dbReference type="ARBA" id="ARBA00009686"/>
    </source>
</evidence>
<evidence type="ECO:0000313" key="3">
    <source>
        <dbReference type="EMBL" id="CCO19574.1"/>
    </source>
</evidence>
<dbReference type="PANTHER" id="PTHR45809:SF3">
    <property type="entry name" value="VIRAL IAP-ASSOCIATED FACTOR HOMOLOG"/>
    <property type="match status" value="1"/>
</dbReference>
<dbReference type="InterPro" id="IPR051498">
    <property type="entry name" value="Phosducin-like_chap/apop_reg"/>
</dbReference>